<feature type="region of interest" description="Disordered" evidence="1">
    <location>
        <begin position="1"/>
        <end position="58"/>
    </location>
</feature>
<dbReference type="AlphaFoldDB" id="A0A1M2VVK5"/>
<evidence type="ECO:0000256" key="2">
    <source>
        <dbReference type="SAM" id="Phobius"/>
    </source>
</evidence>
<protein>
    <submittedName>
        <fullName evidence="3">Uncharacterized protein</fullName>
    </submittedName>
</protein>
<keyword evidence="2" id="KW-0472">Membrane</keyword>
<comment type="caution">
    <text evidence="3">The sequence shown here is derived from an EMBL/GenBank/DDBJ whole genome shotgun (WGS) entry which is preliminary data.</text>
</comment>
<dbReference type="Proteomes" id="UP000184267">
    <property type="component" value="Unassembled WGS sequence"/>
</dbReference>
<keyword evidence="2" id="KW-1133">Transmembrane helix</keyword>
<dbReference type="OrthoDB" id="2758085at2759"/>
<sequence length="411" mass="47067">MSADPPDAQGLPSDGPTNPATTGNRCQVIPADGEPPCTRAGKLSQVKKGETRKTESGESRILCREHDNERKKLYFSYKATSAEVDGLKMQIVEDASLRRPDNMSMEEVDAAIATREKYENLIDDELNGRESHRKRFVVEGKTRMGAYGRSSDWCLVDDGHATWLESRKGMRAANSTALNRLRRRKDVLVAQEGARKREEEEAQKREREATRILQEERAARVREEERAARLREEAARSRRQEEARRRNQEAEREREEAERNRREIAAREQLEEDRRRRERRQQAEQEEVEKQNALRRTAEQIAALEERNRRREAEEEAVWRAFATTRETQPLLGDPGQSSQQSTLYPQVPRAVGIQPYGSRASPQVADIERQSSEPRSAGEVEAEPSLGVFDICFVLVLGIVVFFIFVKLIG</sequence>
<dbReference type="STRING" id="154538.A0A1M2VVK5"/>
<feature type="transmembrane region" description="Helical" evidence="2">
    <location>
        <begin position="387"/>
        <end position="407"/>
    </location>
</feature>
<keyword evidence="2" id="KW-0812">Transmembrane</keyword>
<evidence type="ECO:0000313" key="4">
    <source>
        <dbReference type="Proteomes" id="UP000184267"/>
    </source>
</evidence>
<organism evidence="3 4">
    <name type="scientific">Trametes pubescens</name>
    <name type="common">White-rot fungus</name>
    <dbReference type="NCBI Taxonomy" id="154538"/>
    <lineage>
        <taxon>Eukaryota</taxon>
        <taxon>Fungi</taxon>
        <taxon>Dikarya</taxon>
        <taxon>Basidiomycota</taxon>
        <taxon>Agaricomycotina</taxon>
        <taxon>Agaricomycetes</taxon>
        <taxon>Polyporales</taxon>
        <taxon>Polyporaceae</taxon>
        <taxon>Trametes</taxon>
    </lineage>
</organism>
<evidence type="ECO:0000256" key="1">
    <source>
        <dbReference type="SAM" id="MobiDB-lite"/>
    </source>
</evidence>
<name>A0A1M2VVK5_TRAPU</name>
<proteinExistence type="predicted"/>
<evidence type="ECO:0000313" key="3">
    <source>
        <dbReference type="EMBL" id="OJT11631.1"/>
    </source>
</evidence>
<feature type="region of interest" description="Disordered" evidence="1">
    <location>
        <begin position="231"/>
        <end position="294"/>
    </location>
</feature>
<reference evidence="3 4" key="1">
    <citation type="submission" date="2016-10" db="EMBL/GenBank/DDBJ databases">
        <title>Genome sequence of the basidiomycete white-rot fungus Trametes pubescens.</title>
        <authorList>
            <person name="Makela M.R."/>
            <person name="Granchi Z."/>
            <person name="Peng M."/>
            <person name="De Vries R.P."/>
            <person name="Grigoriev I."/>
            <person name="Riley R."/>
            <person name="Hilden K."/>
        </authorList>
    </citation>
    <scope>NUCLEOTIDE SEQUENCE [LARGE SCALE GENOMIC DNA]</scope>
    <source>
        <strain evidence="3 4">FBCC735</strain>
    </source>
</reference>
<keyword evidence="4" id="KW-1185">Reference proteome</keyword>
<accession>A0A1M2VVK5</accession>
<gene>
    <name evidence="3" type="ORF">TRAPUB_11859</name>
</gene>
<dbReference type="OMA" id="GHASWSK"/>
<feature type="region of interest" description="Disordered" evidence="1">
    <location>
        <begin position="355"/>
        <end position="380"/>
    </location>
</feature>
<dbReference type="EMBL" id="MNAD01000604">
    <property type="protein sequence ID" value="OJT11631.1"/>
    <property type="molecule type" value="Genomic_DNA"/>
</dbReference>
<feature type="compositionally biased region" description="Polar residues" evidence="1">
    <location>
        <begin position="15"/>
        <end position="25"/>
    </location>
</feature>
<feature type="compositionally biased region" description="Basic and acidic residues" evidence="1">
    <location>
        <begin position="367"/>
        <end position="379"/>
    </location>
</feature>
<feature type="compositionally biased region" description="Basic and acidic residues" evidence="1">
    <location>
        <begin position="47"/>
        <end position="58"/>
    </location>
</feature>